<evidence type="ECO:0000259" key="2">
    <source>
        <dbReference type="Pfam" id="PF13439"/>
    </source>
</evidence>
<dbReference type="Gene3D" id="3.40.50.2000">
    <property type="entry name" value="Glycogen Phosphorylase B"/>
    <property type="match status" value="2"/>
</dbReference>
<accession>A0A0J1IN61</accession>
<feature type="domain" description="Glycosyltransferase subfamily 4-like N-terminal" evidence="2">
    <location>
        <begin position="21"/>
        <end position="151"/>
    </location>
</feature>
<dbReference type="PANTHER" id="PTHR45947:SF3">
    <property type="entry name" value="SULFOQUINOVOSYL TRANSFERASE SQD2"/>
    <property type="match status" value="1"/>
</dbReference>
<dbReference type="SUPFAM" id="SSF53756">
    <property type="entry name" value="UDP-Glycosyltransferase/glycogen phosphorylase"/>
    <property type="match status" value="1"/>
</dbReference>
<comment type="caution">
    <text evidence="3">The sequence shown here is derived from an EMBL/GenBank/DDBJ whole genome shotgun (WGS) entry which is preliminary data.</text>
</comment>
<evidence type="ECO:0000313" key="4">
    <source>
        <dbReference type="Proteomes" id="UP000036356"/>
    </source>
</evidence>
<keyword evidence="4" id="KW-1185">Reference proteome</keyword>
<dbReference type="STRING" id="476652.DEAC_c21650"/>
<dbReference type="RefSeq" id="WP_047810007.1">
    <property type="nucleotide sequence ID" value="NZ_LDZY01000006.1"/>
</dbReference>
<dbReference type="EMBL" id="LDZY01000006">
    <property type="protein sequence ID" value="KLU66126.1"/>
    <property type="molecule type" value="Genomic_DNA"/>
</dbReference>
<proteinExistence type="predicted"/>
<dbReference type="PATRIC" id="fig|476652.3.peg.2242"/>
<keyword evidence="3" id="KW-0808">Transferase</keyword>
<name>A0A0J1IN61_9FIRM</name>
<organism evidence="3 4">
    <name type="scientific">Desulfosporosinus acididurans</name>
    <dbReference type="NCBI Taxonomy" id="476652"/>
    <lineage>
        <taxon>Bacteria</taxon>
        <taxon>Bacillati</taxon>
        <taxon>Bacillota</taxon>
        <taxon>Clostridia</taxon>
        <taxon>Eubacteriales</taxon>
        <taxon>Desulfitobacteriaceae</taxon>
        <taxon>Desulfosporosinus</taxon>
    </lineage>
</organism>
<dbReference type="PANTHER" id="PTHR45947">
    <property type="entry name" value="SULFOQUINOVOSYL TRANSFERASE SQD2"/>
    <property type="match status" value="1"/>
</dbReference>
<dbReference type="EC" id="2.4.1.250" evidence="3"/>
<dbReference type="GO" id="GO:0102710">
    <property type="term" value="F:D-inositol-3-phosphate glycosyltransferase activity"/>
    <property type="evidence" value="ECO:0007669"/>
    <property type="project" value="UniProtKB-EC"/>
</dbReference>
<feature type="domain" description="Glycosyl transferase family 1" evidence="1">
    <location>
        <begin position="202"/>
        <end position="365"/>
    </location>
</feature>
<dbReference type="AlphaFoldDB" id="A0A0J1IN61"/>
<protein>
    <submittedName>
        <fullName evidence="3">D-inositol-3-phosphate glycosyltransferase</fullName>
        <ecNumber evidence="3">2.4.1.250</ecNumber>
    </submittedName>
</protein>
<evidence type="ECO:0000259" key="1">
    <source>
        <dbReference type="Pfam" id="PF00534"/>
    </source>
</evidence>
<reference evidence="3 4" key="1">
    <citation type="submission" date="2015-06" db="EMBL/GenBank/DDBJ databases">
        <title>Draft genome of the moderately acidophilic sulfate reducer Candidatus Desulfosporosinus acididurans strain M1.</title>
        <authorList>
            <person name="Poehlein A."/>
            <person name="Petzsch P."/>
            <person name="Johnson B.D."/>
            <person name="Schloemann M."/>
            <person name="Daniel R."/>
            <person name="Muehling M."/>
        </authorList>
    </citation>
    <scope>NUCLEOTIDE SEQUENCE [LARGE SCALE GENOMIC DNA]</scope>
    <source>
        <strain evidence="3 4">M1</strain>
    </source>
</reference>
<dbReference type="InterPro" id="IPR028098">
    <property type="entry name" value="Glyco_trans_4-like_N"/>
</dbReference>
<dbReference type="CDD" id="cd03801">
    <property type="entry name" value="GT4_PimA-like"/>
    <property type="match status" value="1"/>
</dbReference>
<dbReference type="Proteomes" id="UP000036356">
    <property type="component" value="Unassembled WGS sequence"/>
</dbReference>
<dbReference type="InterPro" id="IPR050194">
    <property type="entry name" value="Glycosyltransferase_grp1"/>
</dbReference>
<dbReference type="Pfam" id="PF13439">
    <property type="entry name" value="Glyco_transf_4"/>
    <property type="match status" value="1"/>
</dbReference>
<dbReference type="InterPro" id="IPR001296">
    <property type="entry name" value="Glyco_trans_1"/>
</dbReference>
<sequence length="399" mass="45794">MKIVQVEDFFHPEAGYQINIISKYMVKAGNEVVIITSEMDKVPRNLISFFGRDNISAKDKEYTEHYGVKIIRLPILAYMSGRAIFTKELIKRIKQEQPDALFLHDNDKLSSLICTMKWKTFHCPIVLDTHMLEIASKNKFSKYFRWYYRKFVTPILIKEQIPVIRIQDDNYVEKCLGIPLSQAPFISVGSDTILFHPDNNVRARFRRENNISDDAFIILYAGKLDENKGGMLLAEAVAKKLPVDKEVFFLIIGKTAGEYGEKVESAFQASENKILRFPTQKYSDLAMFYQAADLAVFPKQCSLSFYDVQACGLPVVFENNCINYDRASHGNALVFNAGQIDDFKNKICKVVNMDKAEYHAMSKKGVEFVKVTYDYADISDRYLEIIEKTVVNFEAKEGN</sequence>
<gene>
    <name evidence="3" type="primary">mshA_2</name>
    <name evidence="3" type="ORF">DEAC_c21650</name>
</gene>
<dbReference type="Pfam" id="PF00534">
    <property type="entry name" value="Glycos_transf_1"/>
    <property type="match status" value="1"/>
</dbReference>
<keyword evidence="3" id="KW-0328">Glycosyltransferase</keyword>
<evidence type="ECO:0000313" key="3">
    <source>
        <dbReference type="EMBL" id="KLU66126.1"/>
    </source>
</evidence>